<evidence type="ECO:0000313" key="1">
    <source>
        <dbReference type="EMBL" id="TKA30257.1"/>
    </source>
</evidence>
<evidence type="ECO:0000313" key="2">
    <source>
        <dbReference type="Proteomes" id="UP000310066"/>
    </source>
</evidence>
<dbReference type="OrthoDB" id="10270843at2759"/>
<sequence length="166" mass="18118">MSTFNGPYEEPITQDEALMHAPDGCCDDKSHIDPCLIVWCNEAKMLSINKHDASYSIVHDIADWEIPADTLHAHIDRKATPAIQTKLLQALAWDAIHPLVRAKLIKNIATGGIEKGTAAEKKMAHLVAKIACTADMSSASTQTMPKPNIALAFKSSIPRPIRKAQV</sequence>
<reference evidence="1 2" key="1">
    <citation type="submission" date="2017-03" db="EMBL/GenBank/DDBJ databases">
        <title>Genomes of endolithic fungi from Antarctica.</title>
        <authorList>
            <person name="Coleine C."/>
            <person name="Masonjones S."/>
            <person name="Stajich J.E."/>
        </authorList>
    </citation>
    <scope>NUCLEOTIDE SEQUENCE [LARGE SCALE GENOMIC DNA]</scope>
    <source>
        <strain evidence="1 2">CCFEE 5311</strain>
    </source>
</reference>
<protein>
    <submittedName>
        <fullName evidence="1">Uncharacterized protein</fullName>
    </submittedName>
</protein>
<name>A0A4U0U5P7_9PEZI</name>
<proteinExistence type="predicted"/>
<dbReference type="AlphaFoldDB" id="A0A4U0U5P7"/>
<organism evidence="1 2">
    <name type="scientific">Friedmanniomyces endolithicus</name>
    <dbReference type="NCBI Taxonomy" id="329885"/>
    <lineage>
        <taxon>Eukaryota</taxon>
        <taxon>Fungi</taxon>
        <taxon>Dikarya</taxon>
        <taxon>Ascomycota</taxon>
        <taxon>Pezizomycotina</taxon>
        <taxon>Dothideomycetes</taxon>
        <taxon>Dothideomycetidae</taxon>
        <taxon>Mycosphaerellales</taxon>
        <taxon>Teratosphaeriaceae</taxon>
        <taxon>Friedmanniomyces</taxon>
    </lineage>
</organism>
<accession>A0A4U0U5P7</accession>
<dbReference type="EMBL" id="NAJP01000103">
    <property type="protein sequence ID" value="TKA30257.1"/>
    <property type="molecule type" value="Genomic_DNA"/>
</dbReference>
<dbReference type="Proteomes" id="UP000310066">
    <property type="component" value="Unassembled WGS sequence"/>
</dbReference>
<gene>
    <name evidence="1" type="ORF">B0A54_15334</name>
</gene>
<comment type="caution">
    <text evidence="1">The sequence shown here is derived from an EMBL/GenBank/DDBJ whole genome shotgun (WGS) entry which is preliminary data.</text>
</comment>